<evidence type="ECO:0000256" key="3">
    <source>
        <dbReference type="ARBA" id="ARBA00023125"/>
    </source>
</evidence>
<evidence type="ECO:0000313" key="7">
    <source>
        <dbReference type="Proteomes" id="UP000433309"/>
    </source>
</evidence>
<dbReference type="GO" id="GO:0003677">
    <property type="term" value="F:DNA binding"/>
    <property type="evidence" value="ECO:0007669"/>
    <property type="project" value="UniProtKB-KW"/>
</dbReference>
<evidence type="ECO:0000256" key="4">
    <source>
        <dbReference type="ARBA" id="ARBA00023163"/>
    </source>
</evidence>
<dbReference type="Gene3D" id="1.10.10.10">
    <property type="entry name" value="Winged helix-like DNA-binding domain superfamily/Winged helix DNA-binding domain"/>
    <property type="match status" value="1"/>
</dbReference>
<protein>
    <submittedName>
        <fullName evidence="6">LysR family transcriptional regulator</fullName>
    </submittedName>
</protein>
<keyword evidence="3" id="KW-0238">DNA-binding</keyword>
<dbReference type="PROSITE" id="PS50931">
    <property type="entry name" value="HTH_LYSR"/>
    <property type="match status" value="1"/>
</dbReference>
<dbReference type="InterPro" id="IPR005119">
    <property type="entry name" value="LysR_subst-bd"/>
</dbReference>
<dbReference type="Proteomes" id="UP000433309">
    <property type="component" value="Unassembled WGS sequence"/>
</dbReference>
<dbReference type="InterPro" id="IPR000847">
    <property type="entry name" value="LysR_HTH_N"/>
</dbReference>
<comment type="similarity">
    <text evidence="1">Belongs to the LysR transcriptional regulatory family.</text>
</comment>
<evidence type="ECO:0000256" key="2">
    <source>
        <dbReference type="ARBA" id="ARBA00023015"/>
    </source>
</evidence>
<keyword evidence="2" id="KW-0805">Transcription regulation</keyword>
<keyword evidence="7" id="KW-1185">Reference proteome</keyword>
<dbReference type="InterPro" id="IPR036388">
    <property type="entry name" value="WH-like_DNA-bd_sf"/>
</dbReference>
<accession>A0A6I2LBY0</accession>
<dbReference type="SUPFAM" id="SSF46785">
    <property type="entry name" value="Winged helix' DNA-binding domain"/>
    <property type="match status" value="1"/>
</dbReference>
<name>A0A6I2LBY0_9BURK</name>
<dbReference type="InterPro" id="IPR036390">
    <property type="entry name" value="WH_DNA-bd_sf"/>
</dbReference>
<gene>
    <name evidence="6" type="ORF">GJ699_32295</name>
</gene>
<dbReference type="Gene3D" id="3.40.190.10">
    <property type="entry name" value="Periplasmic binding protein-like II"/>
    <property type="match status" value="2"/>
</dbReference>
<dbReference type="GO" id="GO:0003700">
    <property type="term" value="F:DNA-binding transcription factor activity"/>
    <property type="evidence" value="ECO:0007669"/>
    <property type="project" value="InterPro"/>
</dbReference>
<dbReference type="FunFam" id="1.10.10.10:FF:000001">
    <property type="entry name" value="LysR family transcriptional regulator"/>
    <property type="match status" value="1"/>
</dbReference>
<feature type="domain" description="HTH lysR-type" evidence="5">
    <location>
        <begin position="1"/>
        <end position="58"/>
    </location>
</feature>
<dbReference type="GO" id="GO:0032993">
    <property type="term" value="C:protein-DNA complex"/>
    <property type="evidence" value="ECO:0007669"/>
    <property type="project" value="TreeGrafter"/>
</dbReference>
<organism evidence="6 7">
    <name type="scientific">Duganella guangzhouensis</name>
    <dbReference type="NCBI Taxonomy" id="2666084"/>
    <lineage>
        <taxon>Bacteria</taxon>
        <taxon>Pseudomonadati</taxon>
        <taxon>Pseudomonadota</taxon>
        <taxon>Betaproteobacteria</taxon>
        <taxon>Burkholderiales</taxon>
        <taxon>Oxalobacteraceae</taxon>
        <taxon>Telluria group</taxon>
        <taxon>Duganella</taxon>
    </lineage>
</organism>
<comment type="caution">
    <text evidence="6">The sequence shown here is derived from an EMBL/GenBank/DDBJ whole genome shotgun (WGS) entry which is preliminary data.</text>
</comment>
<dbReference type="RefSeq" id="WP_154383533.1">
    <property type="nucleotide sequence ID" value="NZ_WKJK01000033.1"/>
</dbReference>
<evidence type="ECO:0000259" key="5">
    <source>
        <dbReference type="PROSITE" id="PS50931"/>
    </source>
</evidence>
<dbReference type="PANTHER" id="PTHR30346:SF28">
    <property type="entry name" value="HTH-TYPE TRANSCRIPTIONAL REGULATOR CYNR"/>
    <property type="match status" value="1"/>
</dbReference>
<dbReference type="AlphaFoldDB" id="A0A6I2LBY0"/>
<dbReference type="Pfam" id="PF00126">
    <property type="entry name" value="HTH_1"/>
    <property type="match status" value="1"/>
</dbReference>
<sequence length="294" mass="32037">MDLRTLRSFLVLAEEGHFGRAAERLHIVQPALSMQIRALEEELGGPLFLRTSRRVELTDAGRLLQLEAQRTLTQAEHAKQSVSRMMRGELGRVRVGFAGNAVLSGKLSHDLRSFHAAYPDAELVVRESAPQAQMAAILAGELDLGYTPDHGLELAPSLQAEKIGNWRFVAALSDTHPLAARRELTAKMIATQPLVLYAANQMDEALLAALRPLLAQEPKVAHRAATTLGVLALVTAGLGIALVPDPMEQLRLPNIVYKPLRGLKLSANLVLVSRRQEASGAVLAYLALARQQRL</sequence>
<dbReference type="CDD" id="cd08414">
    <property type="entry name" value="PBP2_LTTR_aromatics_like"/>
    <property type="match status" value="1"/>
</dbReference>
<dbReference type="SUPFAM" id="SSF53850">
    <property type="entry name" value="Periplasmic binding protein-like II"/>
    <property type="match status" value="1"/>
</dbReference>
<dbReference type="PANTHER" id="PTHR30346">
    <property type="entry name" value="TRANSCRIPTIONAL DUAL REGULATOR HCAR-RELATED"/>
    <property type="match status" value="1"/>
</dbReference>
<proteinExistence type="inferred from homology"/>
<dbReference type="PRINTS" id="PR00039">
    <property type="entry name" value="HTHLYSR"/>
</dbReference>
<reference evidence="6 7" key="1">
    <citation type="submission" date="2019-11" db="EMBL/GenBank/DDBJ databases">
        <title>Novel species isolated from a subtropical stream in China.</title>
        <authorList>
            <person name="Lu H."/>
        </authorList>
    </citation>
    <scope>NUCLEOTIDE SEQUENCE [LARGE SCALE GENOMIC DNA]</scope>
    <source>
        <strain evidence="6 7">FT80W</strain>
    </source>
</reference>
<keyword evidence="4" id="KW-0804">Transcription</keyword>
<dbReference type="EMBL" id="WKJK01000033">
    <property type="protein sequence ID" value="MRW94657.1"/>
    <property type="molecule type" value="Genomic_DNA"/>
</dbReference>
<dbReference type="Pfam" id="PF03466">
    <property type="entry name" value="LysR_substrate"/>
    <property type="match status" value="1"/>
</dbReference>
<evidence type="ECO:0000313" key="6">
    <source>
        <dbReference type="EMBL" id="MRW94657.1"/>
    </source>
</evidence>
<evidence type="ECO:0000256" key="1">
    <source>
        <dbReference type="ARBA" id="ARBA00009437"/>
    </source>
</evidence>